<feature type="region of interest" description="Disordered" evidence="1">
    <location>
        <begin position="258"/>
        <end position="281"/>
    </location>
</feature>
<evidence type="ECO:0000313" key="3">
    <source>
        <dbReference type="Proteomes" id="UP000322245"/>
    </source>
</evidence>
<organism evidence="2 3">
    <name type="scientific">Cryptococcus floricola</name>
    <dbReference type="NCBI Taxonomy" id="2591691"/>
    <lineage>
        <taxon>Eukaryota</taxon>
        <taxon>Fungi</taxon>
        <taxon>Dikarya</taxon>
        <taxon>Basidiomycota</taxon>
        <taxon>Agaricomycotina</taxon>
        <taxon>Tremellomycetes</taxon>
        <taxon>Tremellales</taxon>
        <taxon>Cryptococcaceae</taxon>
        <taxon>Cryptococcus</taxon>
    </lineage>
</organism>
<name>A0A5D3B3G7_9TREE</name>
<sequence>MTMRPYGIYDTPPSPMKVDPRCTNPADIDCRLSTNSNGLCHIHSSSGDCIATIAPRTSFLVKHRVLIRKRLSRFMSASRNARHRQPYLLDEELDDYVMVDITGAQSLTTPLDAYHETIASHNAIVGESGSLDAVYESDLEEDEGSAEDTLAYSYVEHLEPTTPNAWAPELPDLGSDDEAIYPQSVHADESAKYDEDSSSIHTQESSSDETSELPQIATQLPFNEELGDLLCLDWLLPLIDYSPISSGRSRLPALVSPSSCEYSDDDEPPFSPTEISGDSPRTMDTVQRRYRTLRRRNGVRIAFDEVSDAYDYGEESGEGSQEDGPVGWAL</sequence>
<dbReference type="Proteomes" id="UP000322245">
    <property type="component" value="Unassembled WGS sequence"/>
</dbReference>
<gene>
    <name evidence="2" type="ORF">B9479_001924</name>
</gene>
<keyword evidence="3" id="KW-1185">Reference proteome</keyword>
<comment type="caution">
    <text evidence="2">The sequence shown here is derived from an EMBL/GenBank/DDBJ whole genome shotgun (WGS) entry which is preliminary data.</text>
</comment>
<evidence type="ECO:0000256" key="1">
    <source>
        <dbReference type="SAM" id="MobiDB-lite"/>
    </source>
</evidence>
<reference evidence="2 3" key="1">
    <citation type="submission" date="2017-05" db="EMBL/GenBank/DDBJ databases">
        <title>The Genome Sequence of Tsuchiyaea wingfieldii DSM 27421.</title>
        <authorList>
            <person name="Cuomo C."/>
            <person name="Passer A."/>
            <person name="Billmyre B."/>
            <person name="Heitman J."/>
        </authorList>
    </citation>
    <scope>NUCLEOTIDE SEQUENCE [LARGE SCALE GENOMIC DNA]</scope>
    <source>
        <strain evidence="2 3">DSM 27421</strain>
    </source>
</reference>
<proteinExistence type="predicted"/>
<feature type="region of interest" description="Disordered" evidence="1">
    <location>
        <begin position="310"/>
        <end position="330"/>
    </location>
</feature>
<dbReference type="EMBL" id="NIDF01000013">
    <property type="protein sequence ID" value="TYJ57384.1"/>
    <property type="molecule type" value="Genomic_DNA"/>
</dbReference>
<protein>
    <submittedName>
        <fullName evidence="2">Uncharacterized protein</fullName>
    </submittedName>
</protein>
<feature type="compositionally biased region" description="Acidic residues" evidence="1">
    <location>
        <begin position="310"/>
        <end position="321"/>
    </location>
</feature>
<feature type="region of interest" description="Disordered" evidence="1">
    <location>
        <begin position="188"/>
        <end position="213"/>
    </location>
</feature>
<evidence type="ECO:0000313" key="2">
    <source>
        <dbReference type="EMBL" id="TYJ57384.1"/>
    </source>
</evidence>
<dbReference type="AlphaFoldDB" id="A0A5D3B3G7"/>
<accession>A0A5D3B3G7</accession>